<dbReference type="EMBL" id="BMCS01000001">
    <property type="protein sequence ID" value="GGF14541.1"/>
    <property type="molecule type" value="Genomic_DNA"/>
</dbReference>
<keyword evidence="4" id="KW-1185">Reference proteome</keyword>
<dbReference type="InterPro" id="IPR010982">
    <property type="entry name" value="Lambda_DNA-bd_dom_sf"/>
</dbReference>
<proteinExistence type="predicted"/>
<dbReference type="Gene3D" id="1.10.260.40">
    <property type="entry name" value="lambda repressor-like DNA-binding domains"/>
    <property type="match status" value="1"/>
</dbReference>
<feature type="domain" description="HTH cro/C1-type" evidence="2">
    <location>
        <begin position="60"/>
        <end position="114"/>
    </location>
</feature>
<dbReference type="SUPFAM" id="SSF47413">
    <property type="entry name" value="lambda repressor-like DNA-binding domains"/>
    <property type="match status" value="1"/>
</dbReference>
<sequence>MSGIAERHGPTARGTTRLEDIPVSQTPEASMADLHVVPAEQTTPARAEGPLMRELLGDTLRSARRRQERTLKDVAERAGVSMTYLSEIERGHKEASSEVISAITRSLGGELVDLLTEMTTRAVPARPTGVAMRAVA</sequence>
<evidence type="ECO:0000259" key="2">
    <source>
        <dbReference type="PROSITE" id="PS50943"/>
    </source>
</evidence>
<reference evidence="4" key="1">
    <citation type="journal article" date="2019" name="Int. J. Syst. Evol. Microbiol.">
        <title>The Global Catalogue of Microorganisms (GCM) 10K type strain sequencing project: providing services to taxonomists for standard genome sequencing and annotation.</title>
        <authorList>
            <consortium name="The Broad Institute Genomics Platform"/>
            <consortium name="The Broad Institute Genome Sequencing Center for Infectious Disease"/>
            <person name="Wu L."/>
            <person name="Ma J."/>
        </authorList>
    </citation>
    <scope>NUCLEOTIDE SEQUENCE [LARGE SCALE GENOMIC DNA]</scope>
    <source>
        <strain evidence="4">CCM 7855</strain>
    </source>
</reference>
<gene>
    <name evidence="3" type="ORF">GCM10007298_08270</name>
</gene>
<name>A0ABQ1UC77_9NOCA</name>
<protein>
    <recommendedName>
        <fullName evidence="2">HTH cro/C1-type domain-containing protein</fullName>
    </recommendedName>
</protein>
<feature type="region of interest" description="Disordered" evidence="1">
    <location>
        <begin position="1"/>
        <end position="33"/>
    </location>
</feature>
<dbReference type="Pfam" id="PF01381">
    <property type="entry name" value="HTH_3"/>
    <property type="match status" value="1"/>
</dbReference>
<evidence type="ECO:0000313" key="3">
    <source>
        <dbReference type="EMBL" id="GGF14541.1"/>
    </source>
</evidence>
<dbReference type="CDD" id="cd00093">
    <property type="entry name" value="HTH_XRE"/>
    <property type="match status" value="1"/>
</dbReference>
<dbReference type="InterPro" id="IPR001387">
    <property type="entry name" value="Cro/C1-type_HTH"/>
</dbReference>
<dbReference type="PROSITE" id="PS50943">
    <property type="entry name" value="HTH_CROC1"/>
    <property type="match status" value="1"/>
</dbReference>
<evidence type="ECO:0000256" key="1">
    <source>
        <dbReference type="SAM" id="MobiDB-lite"/>
    </source>
</evidence>
<accession>A0ABQ1UC77</accession>
<evidence type="ECO:0000313" key="4">
    <source>
        <dbReference type="Proteomes" id="UP000632454"/>
    </source>
</evidence>
<dbReference type="SMART" id="SM00530">
    <property type="entry name" value="HTH_XRE"/>
    <property type="match status" value="1"/>
</dbReference>
<comment type="caution">
    <text evidence="3">The sequence shown here is derived from an EMBL/GenBank/DDBJ whole genome shotgun (WGS) entry which is preliminary data.</text>
</comment>
<organism evidence="3 4">
    <name type="scientific">Williamsia phyllosphaerae</name>
    <dbReference type="NCBI Taxonomy" id="885042"/>
    <lineage>
        <taxon>Bacteria</taxon>
        <taxon>Bacillati</taxon>
        <taxon>Actinomycetota</taxon>
        <taxon>Actinomycetes</taxon>
        <taxon>Mycobacteriales</taxon>
        <taxon>Nocardiaceae</taxon>
        <taxon>Williamsia</taxon>
    </lineage>
</organism>
<dbReference type="Proteomes" id="UP000632454">
    <property type="component" value="Unassembled WGS sequence"/>
</dbReference>